<feature type="domain" description="Na+-translocating membrane potential-generating system MpsC" evidence="1">
    <location>
        <begin position="21"/>
        <end position="130"/>
    </location>
</feature>
<reference evidence="2 3" key="1">
    <citation type="submission" date="2018-09" db="EMBL/GenBank/DDBJ databases">
        <title>Bacillus saliacetes sp. nov., isolated from Thai shrimp paste (Ka-pi).</title>
        <authorList>
            <person name="Daroonpunt R."/>
            <person name="Tanasupawat S."/>
            <person name="Yiamsombut S."/>
        </authorList>
    </citation>
    <scope>NUCLEOTIDE SEQUENCE [LARGE SCALE GENOMIC DNA]</scope>
    <source>
        <strain evidence="2 3">SKP7-4</strain>
    </source>
</reference>
<accession>A0A3A1QWS6</accession>
<keyword evidence="3" id="KW-1185">Reference proteome</keyword>
<protein>
    <submittedName>
        <fullName evidence="2">DUF2294 domain-containing protein</fullName>
    </submittedName>
</protein>
<name>A0A3A1QWS6_9BACI</name>
<evidence type="ECO:0000313" key="2">
    <source>
        <dbReference type="EMBL" id="RIW31350.1"/>
    </source>
</evidence>
<evidence type="ECO:0000259" key="1">
    <source>
        <dbReference type="Pfam" id="PF10057"/>
    </source>
</evidence>
<dbReference type="EMBL" id="QXIR01000022">
    <property type="protein sequence ID" value="RIW31350.1"/>
    <property type="molecule type" value="Genomic_DNA"/>
</dbReference>
<sequence>MKLVFSLLQSLGRKVELKSSKKRLEAELSEAFIKLQRELIGRGPQETRTYIVEDMVIARFKGVLTVEEKHLVEHDTGRKLVKQMRQVLREMYSENIEETVEKHTECKVLSSHSDISTKTGERMEVFVLDKNLEKCLEN</sequence>
<dbReference type="Pfam" id="PF10057">
    <property type="entry name" value="MpsC"/>
    <property type="match status" value="1"/>
</dbReference>
<organism evidence="2 3">
    <name type="scientific">Bacillus salacetis</name>
    <dbReference type="NCBI Taxonomy" id="2315464"/>
    <lineage>
        <taxon>Bacteria</taxon>
        <taxon>Bacillati</taxon>
        <taxon>Bacillota</taxon>
        <taxon>Bacilli</taxon>
        <taxon>Bacillales</taxon>
        <taxon>Bacillaceae</taxon>
        <taxon>Bacillus</taxon>
    </lineage>
</organism>
<proteinExistence type="predicted"/>
<dbReference type="OrthoDB" id="5422931at2"/>
<dbReference type="Proteomes" id="UP000265801">
    <property type="component" value="Unassembled WGS sequence"/>
</dbReference>
<gene>
    <name evidence="2" type="ORF">D3H55_15365</name>
</gene>
<dbReference type="AlphaFoldDB" id="A0A3A1QWS6"/>
<evidence type="ECO:0000313" key="3">
    <source>
        <dbReference type="Proteomes" id="UP000265801"/>
    </source>
</evidence>
<comment type="caution">
    <text evidence="2">The sequence shown here is derived from an EMBL/GenBank/DDBJ whole genome shotgun (WGS) entry which is preliminary data.</text>
</comment>
<dbReference type="InterPro" id="IPR018745">
    <property type="entry name" value="MpsC"/>
</dbReference>